<dbReference type="OrthoDB" id="674604at2759"/>
<gene>
    <name evidence="3" type="ORF">BDQ12DRAFT_596561</name>
</gene>
<accession>A0A5C3MC80</accession>
<proteinExistence type="predicted"/>
<dbReference type="Proteomes" id="UP000308652">
    <property type="component" value="Unassembled WGS sequence"/>
</dbReference>
<feature type="domain" description="Nephrocystin 3-like N-terminal" evidence="2">
    <location>
        <begin position="2"/>
        <end position="152"/>
    </location>
</feature>
<feature type="non-terminal residue" evidence="3">
    <location>
        <position position="1"/>
    </location>
</feature>
<evidence type="ECO:0000313" key="4">
    <source>
        <dbReference type="Proteomes" id="UP000308652"/>
    </source>
</evidence>
<evidence type="ECO:0000313" key="3">
    <source>
        <dbReference type="EMBL" id="TFK43024.1"/>
    </source>
</evidence>
<evidence type="ECO:0000256" key="1">
    <source>
        <dbReference type="ARBA" id="ARBA00022737"/>
    </source>
</evidence>
<sequence>GDCPILWLNGPAGSGKSAILQTIEERYAPRIAASFFFLCGAGLRSQIQQLNPTLAYQASVYSQAASESIMEALKNEPDLCHGHSFQHQLQKLLIIPIHVTQPGGVETPNPLVVIDALDECNDKQSMSTFIEAITTICSNPGFQLPFRLLLTS</sequence>
<dbReference type="Pfam" id="PF24883">
    <property type="entry name" value="NPHP3_N"/>
    <property type="match status" value="1"/>
</dbReference>
<dbReference type="InterPro" id="IPR056884">
    <property type="entry name" value="NPHP3-like_N"/>
</dbReference>
<organism evidence="3 4">
    <name type="scientific">Crucibulum laeve</name>
    <dbReference type="NCBI Taxonomy" id="68775"/>
    <lineage>
        <taxon>Eukaryota</taxon>
        <taxon>Fungi</taxon>
        <taxon>Dikarya</taxon>
        <taxon>Basidiomycota</taxon>
        <taxon>Agaricomycotina</taxon>
        <taxon>Agaricomycetes</taxon>
        <taxon>Agaricomycetidae</taxon>
        <taxon>Agaricales</taxon>
        <taxon>Agaricineae</taxon>
        <taxon>Nidulariaceae</taxon>
        <taxon>Crucibulum</taxon>
    </lineage>
</organism>
<keyword evidence="1" id="KW-0677">Repeat</keyword>
<dbReference type="EMBL" id="ML213591">
    <property type="protein sequence ID" value="TFK43024.1"/>
    <property type="molecule type" value="Genomic_DNA"/>
</dbReference>
<dbReference type="AlphaFoldDB" id="A0A5C3MC80"/>
<dbReference type="Gene3D" id="3.40.50.300">
    <property type="entry name" value="P-loop containing nucleotide triphosphate hydrolases"/>
    <property type="match status" value="1"/>
</dbReference>
<dbReference type="PANTHER" id="PTHR10039">
    <property type="entry name" value="AMELOGENIN"/>
    <property type="match status" value="1"/>
</dbReference>
<evidence type="ECO:0000259" key="2">
    <source>
        <dbReference type="Pfam" id="PF24883"/>
    </source>
</evidence>
<dbReference type="InterPro" id="IPR027417">
    <property type="entry name" value="P-loop_NTPase"/>
</dbReference>
<keyword evidence="4" id="KW-1185">Reference proteome</keyword>
<reference evidence="3 4" key="1">
    <citation type="journal article" date="2019" name="Nat. Ecol. Evol.">
        <title>Megaphylogeny resolves global patterns of mushroom evolution.</title>
        <authorList>
            <person name="Varga T."/>
            <person name="Krizsan K."/>
            <person name="Foldi C."/>
            <person name="Dima B."/>
            <person name="Sanchez-Garcia M."/>
            <person name="Sanchez-Ramirez S."/>
            <person name="Szollosi G.J."/>
            <person name="Szarkandi J.G."/>
            <person name="Papp V."/>
            <person name="Albert L."/>
            <person name="Andreopoulos W."/>
            <person name="Angelini C."/>
            <person name="Antonin V."/>
            <person name="Barry K.W."/>
            <person name="Bougher N.L."/>
            <person name="Buchanan P."/>
            <person name="Buyck B."/>
            <person name="Bense V."/>
            <person name="Catcheside P."/>
            <person name="Chovatia M."/>
            <person name="Cooper J."/>
            <person name="Damon W."/>
            <person name="Desjardin D."/>
            <person name="Finy P."/>
            <person name="Geml J."/>
            <person name="Haridas S."/>
            <person name="Hughes K."/>
            <person name="Justo A."/>
            <person name="Karasinski D."/>
            <person name="Kautmanova I."/>
            <person name="Kiss B."/>
            <person name="Kocsube S."/>
            <person name="Kotiranta H."/>
            <person name="LaButti K.M."/>
            <person name="Lechner B.E."/>
            <person name="Liimatainen K."/>
            <person name="Lipzen A."/>
            <person name="Lukacs Z."/>
            <person name="Mihaltcheva S."/>
            <person name="Morgado L.N."/>
            <person name="Niskanen T."/>
            <person name="Noordeloos M.E."/>
            <person name="Ohm R.A."/>
            <person name="Ortiz-Santana B."/>
            <person name="Ovrebo C."/>
            <person name="Racz N."/>
            <person name="Riley R."/>
            <person name="Savchenko A."/>
            <person name="Shiryaev A."/>
            <person name="Soop K."/>
            <person name="Spirin V."/>
            <person name="Szebenyi C."/>
            <person name="Tomsovsky M."/>
            <person name="Tulloss R.E."/>
            <person name="Uehling J."/>
            <person name="Grigoriev I.V."/>
            <person name="Vagvolgyi C."/>
            <person name="Papp T."/>
            <person name="Martin F.M."/>
            <person name="Miettinen O."/>
            <person name="Hibbett D.S."/>
            <person name="Nagy L.G."/>
        </authorList>
    </citation>
    <scope>NUCLEOTIDE SEQUENCE [LARGE SCALE GENOMIC DNA]</scope>
    <source>
        <strain evidence="3 4">CBS 166.37</strain>
    </source>
</reference>
<name>A0A5C3MC80_9AGAR</name>
<dbReference type="PANTHER" id="PTHR10039:SF14">
    <property type="entry name" value="NACHT DOMAIN-CONTAINING PROTEIN"/>
    <property type="match status" value="1"/>
</dbReference>
<dbReference type="STRING" id="68775.A0A5C3MC80"/>
<protein>
    <recommendedName>
        <fullName evidence="2">Nephrocystin 3-like N-terminal domain-containing protein</fullName>
    </recommendedName>
</protein>
<dbReference type="SUPFAM" id="SSF52540">
    <property type="entry name" value="P-loop containing nucleoside triphosphate hydrolases"/>
    <property type="match status" value="1"/>
</dbReference>